<dbReference type="GO" id="GO:0043495">
    <property type="term" value="F:protein-membrane adaptor activity"/>
    <property type="evidence" value="ECO:0007669"/>
    <property type="project" value="TreeGrafter"/>
</dbReference>
<keyword evidence="4" id="KW-0472">Membrane</keyword>
<feature type="compositionally biased region" description="Low complexity" evidence="5">
    <location>
        <begin position="21"/>
        <end position="30"/>
    </location>
</feature>
<feature type="compositionally biased region" description="Acidic residues" evidence="5">
    <location>
        <begin position="306"/>
        <end position="317"/>
    </location>
</feature>
<gene>
    <name evidence="7" type="ORF">SCP_1301690</name>
</gene>
<feature type="domain" description="SUN" evidence="6">
    <location>
        <begin position="766"/>
        <end position="980"/>
    </location>
</feature>
<organism evidence="7 8">
    <name type="scientific">Sparassis crispa</name>
    <dbReference type="NCBI Taxonomy" id="139825"/>
    <lineage>
        <taxon>Eukaryota</taxon>
        <taxon>Fungi</taxon>
        <taxon>Dikarya</taxon>
        <taxon>Basidiomycota</taxon>
        <taxon>Agaricomycotina</taxon>
        <taxon>Agaricomycetes</taxon>
        <taxon>Polyporales</taxon>
        <taxon>Sparassidaceae</taxon>
        <taxon>Sparassis</taxon>
    </lineage>
</organism>
<dbReference type="InterPro" id="IPR045119">
    <property type="entry name" value="SUN1-5"/>
</dbReference>
<reference evidence="7 8" key="1">
    <citation type="journal article" date="2018" name="Sci. Rep.">
        <title>Genome sequence of the cauliflower mushroom Sparassis crispa (Hanabiratake) and its association with beneficial usage.</title>
        <authorList>
            <person name="Kiyama R."/>
            <person name="Furutani Y."/>
            <person name="Kawaguchi K."/>
            <person name="Nakanishi T."/>
        </authorList>
    </citation>
    <scope>NUCLEOTIDE SEQUENCE [LARGE SCALE GENOMIC DNA]</scope>
</reference>
<keyword evidence="3" id="KW-1133">Transmembrane helix</keyword>
<proteinExistence type="predicted"/>
<protein>
    <recommendedName>
        <fullName evidence="6">SUN domain-containing protein</fullName>
    </recommendedName>
</protein>
<feature type="compositionally biased region" description="Acidic residues" evidence="5">
    <location>
        <begin position="363"/>
        <end position="376"/>
    </location>
</feature>
<evidence type="ECO:0000313" key="7">
    <source>
        <dbReference type="EMBL" id="GBE88354.1"/>
    </source>
</evidence>
<dbReference type="Proteomes" id="UP000287166">
    <property type="component" value="Unassembled WGS sequence"/>
</dbReference>
<accession>A0A401H1Q8</accession>
<dbReference type="PANTHER" id="PTHR12911:SF8">
    <property type="entry name" value="KLAROID PROTEIN-RELATED"/>
    <property type="match status" value="1"/>
</dbReference>
<dbReference type="Gene3D" id="2.60.120.260">
    <property type="entry name" value="Galactose-binding domain-like"/>
    <property type="match status" value="1"/>
</dbReference>
<dbReference type="InParanoid" id="A0A401H1Q8"/>
<dbReference type="PROSITE" id="PS51469">
    <property type="entry name" value="SUN"/>
    <property type="match status" value="1"/>
</dbReference>
<keyword evidence="8" id="KW-1185">Reference proteome</keyword>
<dbReference type="AlphaFoldDB" id="A0A401H1Q8"/>
<feature type="compositionally biased region" description="Polar residues" evidence="5">
    <location>
        <begin position="402"/>
        <end position="413"/>
    </location>
</feature>
<sequence>MSFSSTPLGQGRRLDHHTFLNKPNPNKSRPPNSPPRRVIPTSYSYGAPTSSTRSPPKSSHSTLPGENPDDSDQPALVRFARLKQREQKQEPQQLPQSQQPRPSTTHEPRTVVSAPHPEKWSVKDTSVNIASAFHQAATSTDDMPPTNPNDSWTSGARKPALPRSTSVDYEKETQSIVSRRLAAPPSRTGAARVQKPMSKSASIRVVPDSEGEEDSSRAKSPLEQVVELSKRLPPVAYFMRQRSQEPEAEVSINGNGSHEQSSYDYSAEEREYQAAVQKPVSRKVNGNHKRNRISVDNKAYRPTMSDLEESDEDLEDDDGKRVRRKKRKSAGIGGPPLTTLPVAGYDKKRRKKKGAGRTNGAAEEGDEDESSDEEEHVSEQRSQHSTTPLPRPLPSGRASVPPRTSMQPPSRHTSVVPLGDSSNLDTDIEQALETLDEGNDRLEALHSTDVTRPPFSIGAVLGRSVHVVFRLASSLMQLLLGVLSILAQLCGRVLGITMDVLIYKPIQFASNLDRAPFVQMTKYAIVGLTIYAAWYGLNHGYLDLSSLPLLPSSRQPYHAPDVPASNIGELSDRLQRLETALATLSLDTQRSRTMIEGDMRAQSELAGRLGALESHVQKETIHAVDAEAKSRLTTNEGLKAVKLEVQALHAQIQAQREADSRVSAGPSNDEEARAKLRALEERVGTVESGVKEALDLGKSTIKVGGASGAAWWQKLASGNAAGSAVTIKSADGQDMTSLIGHLVDSAVSRLSKDALARPDHALHSAGARIVPSLTSDTMEITPSGWAGQMLGLITGGNGFAIGRPPVTALHHELHAGHCWPFPGSHGQLAVALAAPVYISDITIDHVAKEVATDMRSAPRQMEVWGLVEGKENIARMHGWRDQRKVRRDEARAQAELSGQPYVEEPEEVYPSTLPKSPKYMRIANFTYNIYSPNNIQTFAVPEDVRESGIDFGVVVLLINSNWGRDDFTCLYRMRVHGEIMGGIPPPLPAEDSEVA</sequence>
<evidence type="ECO:0000256" key="5">
    <source>
        <dbReference type="SAM" id="MobiDB-lite"/>
    </source>
</evidence>
<feature type="compositionally biased region" description="Polar residues" evidence="5">
    <location>
        <begin position="252"/>
        <end position="264"/>
    </location>
</feature>
<keyword evidence="2" id="KW-0812">Transmembrane</keyword>
<evidence type="ECO:0000256" key="4">
    <source>
        <dbReference type="ARBA" id="ARBA00023136"/>
    </source>
</evidence>
<evidence type="ECO:0000256" key="2">
    <source>
        <dbReference type="ARBA" id="ARBA00022692"/>
    </source>
</evidence>
<name>A0A401H1Q8_9APHY</name>
<comment type="subcellular location">
    <subcellularLocation>
        <location evidence="1">Membrane</location>
    </subcellularLocation>
</comment>
<comment type="caution">
    <text evidence="7">The sequence shown here is derived from an EMBL/GenBank/DDBJ whole genome shotgun (WGS) entry which is preliminary data.</text>
</comment>
<feature type="compositionally biased region" description="Low complexity" evidence="5">
    <location>
        <begin position="48"/>
        <end position="62"/>
    </location>
</feature>
<feature type="compositionally biased region" description="Low complexity" evidence="5">
    <location>
        <begin position="90"/>
        <end position="103"/>
    </location>
</feature>
<evidence type="ECO:0000313" key="8">
    <source>
        <dbReference type="Proteomes" id="UP000287166"/>
    </source>
</evidence>
<evidence type="ECO:0000259" key="6">
    <source>
        <dbReference type="PROSITE" id="PS51469"/>
    </source>
</evidence>
<dbReference type="GeneID" id="38785271"/>
<dbReference type="InterPro" id="IPR012919">
    <property type="entry name" value="SUN_dom"/>
</dbReference>
<evidence type="ECO:0000256" key="1">
    <source>
        <dbReference type="ARBA" id="ARBA00004370"/>
    </source>
</evidence>
<dbReference type="EMBL" id="BFAD01000013">
    <property type="protein sequence ID" value="GBE88354.1"/>
    <property type="molecule type" value="Genomic_DNA"/>
</dbReference>
<dbReference type="RefSeq" id="XP_027619267.1">
    <property type="nucleotide sequence ID" value="XM_027763466.1"/>
</dbReference>
<dbReference type="OrthoDB" id="342281at2759"/>
<evidence type="ECO:0000256" key="3">
    <source>
        <dbReference type="ARBA" id="ARBA00022989"/>
    </source>
</evidence>
<feature type="region of interest" description="Disordered" evidence="5">
    <location>
        <begin position="1"/>
        <end position="423"/>
    </location>
</feature>
<dbReference type="GO" id="GO:0034993">
    <property type="term" value="C:meiotic nuclear membrane microtubule tethering complex"/>
    <property type="evidence" value="ECO:0007669"/>
    <property type="project" value="TreeGrafter"/>
</dbReference>
<dbReference type="STRING" id="139825.A0A401H1Q8"/>
<dbReference type="Pfam" id="PF07738">
    <property type="entry name" value="Sad1_UNC"/>
    <property type="match status" value="2"/>
</dbReference>
<dbReference type="PANTHER" id="PTHR12911">
    <property type="entry name" value="SAD1/UNC-84-LIKE PROTEIN-RELATED"/>
    <property type="match status" value="1"/>
</dbReference>